<dbReference type="AlphaFoldDB" id="D6Y0G0"/>
<evidence type="ECO:0000256" key="4">
    <source>
        <dbReference type="ARBA" id="ARBA00022884"/>
    </source>
</evidence>
<dbReference type="OrthoDB" id="9809061at2"/>
<dbReference type="EMBL" id="CP001791">
    <property type="protein sequence ID" value="ADH98551.1"/>
    <property type="molecule type" value="Genomic_DNA"/>
</dbReference>
<gene>
    <name evidence="5" type="primary">csrA</name>
    <name evidence="6" type="ordered locus">Bsel_1031</name>
</gene>
<dbReference type="GO" id="GO:0044781">
    <property type="term" value="P:bacterial-type flagellum organization"/>
    <property type="evidence" value="ECO:0007669"/>
    <property type="project" value="UniProtKB-KW"/>
</dbReference>
<dbReference type="GO" id="GO:0006402">
    <property type="term" value="P:mRNA catabolic process"/>
    <property type="evidence" value="ECO:0007669"/>
    <property type="project" value="InterPro"/>
</dbReference>
<dbReference type="PANTHER" id="PTHR34984">
    <property type="entry name" value="CARBON STORAGE REGULATOR"/>
    <property type="match status" value="1"/>
</dbReference>
<dbReference type="GO" id="GO:0005829">
    <property type="term" value="C:cytosol"/>
    <property type="evidence" value="ECO:0007669"/>
    <property type="project" value="TreeGrafter"/>
</dbReference>
<evidence type="ECO:0000313" key="7">
    <source>
        <dbReference type="Proteomes" id="UP000000271"/>
    </source>
</evidence>
<dbReference type="NCBIfam" id="TIGR00202">
    <property type="entry name" value="csrA"/>
    <property type="match status" value="1"/>
</dbReference>
<dbReference type="FunFam" id="2.60.40.4380:FF:000002">
    <property type="entry name" value="Translational regulator CsrA"/>
    <property type="match status" value="1"/>
</dbReference>
<dbReference type="InterPro" id="IPR036107">
    <property type="entry name" value="CsrA_sf"/>
</dbReference>
<keyword evidence="5" id="KW-1005">Bacterial flagellum biogenesis</keyword>
<dbReference type="GO" id="GO:0048027">
    <property type="term" value="F:mRNA 5'-UTR binding"/>
    <property type="evidence" value="ECO:0007669"/>
    <property type="project" value="UniProtKB-UniRule"/>
</dbReference>
<evidence type="ECO:0000256" key="3">
    <source>
        <dbReference type="ARBA" id="ARBA00022845"/>
    </source>
</evidence>
<reference evidence="6" key="1">
    <citation type="submission" date="2009-10" db="EMBL/GenBank/DDBJ databases">
        <title>Complete sequence of Bacillus selenitireducens MLS10.</title>
        <authorList>
            <consortium name="US DOE Joint Genome Institute"/>
            <person name="Lucas S."/>
            <person name="Copeland A."/>
            <person name="Lapidus A."/>
            <person name="Glavina del Rio T."/>
            <person name="Dalin E."/>
            <person name="Tice H."/>
            <person name="Bruce D."/>
            <person name="Goodwin L."/>
            <person name="Pitluck S."/>
            <person name="Sims D."/>
            <person name="Brettin T."/>
            <person name="Detter J.C."/>
            <person name="Han C."/>
            <person name="Larimer F."/>
            <person name="Land M."/>
            <person name="Hauser L."/>
            <person name="Kyrpides N."/>
            <person name="Ovchinnikova G."/>
            <person name="Stolz J."/>
        </authorList>
    </citation>
    <scope>NUCLEOTIDE SEQUENCE [LARGE SCALE GENOMIC DNA]</scope>
    <source>
        <strain evidence="6">MLS10</strain>
    </source>
</reference>
<evidence type="ECO:0000256" key="2">
    <source>
        <dbReference type="ARBA" id="ARBA00022491"/>
    </source>
</evidence>
<evidence type="ECO:0000313" key="6">
    <source>
        <dbReference type="EMBL" id="ADH98551.1"/>
    </source>
</evidence>
<evidence type="ECO:0000256" key="5">
    <source>
        <dbReference type="HAMAP-Rule" id="MF_00167"/>
    </source>
</evidence>
<dbReference type="GO" id="GO:1902208">
    <property type="term" value="P:regulation of bacterial-type flagellum assembly"/>
    <property type="evidence" value="ECO:0007669"/>
    <property type="project" value="UniProtKB-UniRule"/>
</dbReference>
<dbReference type="Proteomes" id="UP000000271">
    <property type="component" value="Chromosome"/>
</dbReference>
<dbReference type="RefSeq" id="WP_013171976.1">
    <property type="nucleotide sequence ID" value="NC_014219.1"/>
</dbReference>
<dbReference type="GO" id="GO:0006109">
    <property type="term" value="P:regulation of carbohydrate metabolic process"/>
    <property type="evidence" value="ECO:0007669"/>
    <property type="project" value="InterPro"/>
</dbReference>
<keyword evidence="4 5" id="KW-0694">RNA-binding</keyword>
<keyword evidence="1 5" id="KW-0963">Cytoplasm</keyword>
<evidence type="ECO:0000256" key="1">
    <source>
        <dbReference type="ARBA" id="ARBA00022490"/>
    </source>
</evidence>
<comment type="similarity">
    <text evidence="5">Belongs to the CsrA/RsmA family.</text>
</comment>
<dbReference type="PANTHER" id="PTHR34984:SF1">
    <property type="entry name" value="CARBON STORAGE REGULATOR"/>
    <property type="match status" value="1"/>
</dbReference>
<comment type="function">
    <text evidence="5">A translational regulator that binds mRNA to regulate translation initiation and/or mRNA stability. Usually binds in the 5'-UTR at or near the Shine-Dalgarno sequence preventing ribosome-binding, thus repressing translation. Its main target seems to be the major flagellin gene, while its function is anatagonized by FliW.</text>
</comment>
<dbReference type="InterPro" id="IPR003751">
    <property type="entry name" value="CsrA"/>
</dbReference>
<keyword evidence="3 5" id="KW-0810">Translation regulation</keyword>
<dbReference type="SUPFAM" id="SSF117130">
    <property type="entry name" value="CsrA-like"/>
    <property type="match status" value="1"/>
</dbReference>
<comment type="subunit">
    <text evidence="5">Homodimer; the beta-strands of each monomer intercalate to form a hydrophobic core, while the alpha-helices form wings that extend away from the core.</text>
</comment>
<keyword evidence="7" id="KW-1185">Reference proteome</keyword>
<proteinExistence type="inferred from homology"/>
<organism evidence="6 7">
    <name type="scientific">Bacillus selenitireducens (strain ATCC 700615 / DSM 15326 / MLS10)</name>
    <dbReference type="NCBI Taxonomy" id="439292"/>
    <lineage>
        <taxon>Bacteria</taxon>
        <taxon>Bacillati</taxon>
        <taxon>Bacillota</taxon>
        <taxon>Bacilli</taxon>
        <taxon>Bacillales</taxon>
        <taxon>Bacillaceae</taxon>
        <taxon>Salisediminibacterium</taxon>
    </lineage>
</organism>
<comment type="subcellular location">
    <subcellularLocation>
        <location evidence="5">Cytoplasm</location>
    </subcellularLocation>
</comment>
<dbReference type="Pfam" id="PF02599">
    <property type="entry name" value="CsrA"/>
    <property type="match status" value="1"/>
</dbReference>
<dbReference type="HOGENOM" id="CLU_164837_0_1_9"/>
<dbReference type="GO" id="GO:0045947">
    <property type="term" value="P:negative regulation of translational initiation"/>
    <property type="evidence" value="ECO:0007669"/>
    <property type="project" value="UniProtKB-UniRule"/>
</dbReference>
<dbReference type="STRING" id="439292.Bsel_1031"/>
<dbReference type="HAMAP" id="MF_00167">
    <property type="entry name" value="CsrA"/>
    <property type="match status" value="1"/>
</dbReference>
<protein>
    <recommendedName>
        <fullName evidence="5">Translational regulator CsrA</fullName>
    </recommendedName>
</protein>
<name>D6Y0G0_BACIE</name>
<dbReference type="Gene3D" id="2.60.40.4380">
    <property type="entry name" value="Translational regulator CsrA"/>
    <property type="match status" value="1"/>
</dbReference>
<accession>D6Y0G0</accession>
<sequence length="80" mass="8835">MLVLSRKVNESIKIGDDIELTVVSIDGEQVKIGINAPKNVDIHRKEVYLSIQEENTKAADTASLDILKQLSGSVKQDEKD</sequence>
<dbReference type="eggNOG" id="COG1551">
    <property type="taxonomic scope" value="Bacteria"/>
</dbReference>
<dbReference type="NCBIfam" id="NF002469">
    <property type="entry name" value="PRK01712.1"/>
    <property type="match status" value="1"/>
</dbReference>
<dbReference type="KEGG" id="bse:Bsel_1031"/>
<keyword evidence="2 5" id="KW-0678">Repressor</keyword>